<gene>
    <name evidence="5" type="ORF">H2LOC_011030</name>
</gene>
<dbReference type="InterPro" id="IPR029055">
    <property type="entry name" value="Ntn_hydrolases_N"/>
</dbReference>
<dbReference type="PANTHER" id="PTHR35527">
    <property type="entry name" value="CHOLOYLGLYCINE HYDROLASE"/>
    <property type="match status" value="1"/>
</dbReference>
<feature type="signal peptide" evidence="3">
    <location>
        <begin position="1"/>
        <end position="24"/>
    </location>
</feature>
<feature type="domain" description="Choloylglycine hydrolase/NAAA C-terminal" evidence="4">
    <location>
        <begin position="25"/>
        <end position="319"/>
    </location>
</feature>
<name>A0A6B8KGT3_9HYPH</name>
<keyword evidence="3" id="KW-0732">Signal</keyword>
<dbReference type="Proteomes" id="UP000309061">
    <property type="component" value="Chromosome"/>
</dbReference>
<dbReference type="SUPFAM" id="SSF56235">
    <property type="entry name" value="N-terminal nucleophile aminohydrolases (Ntn hydrolases)"/>
    <property type="match status" value="1"/>
</dbReference>
<dbReference type="CDD" id="cd01902">
    <property type="entry name" value="Ntn_CGH"/>
    <property type="match status" value="1"/>
</dbReference>
<dbReference type="RefSeq" id="WP_136496440.1">
    <property type="nucleotide sequence ID" value="NZ_CP046052.1"/>
</dbReference>
<dbReference type="AlphaFoldDB" id="A0A6B8KGT3"/>
<dbReference type="PROSITE" id="PS51257">
    <property type="entry name" value="PROKAR_LIPOPROTEIN"/>
    <property type="match status" value="1"/>
</dbReference>
<evidence type="ECO:0000256" key="2">
    <source>
        <dbReference type="ARBA" id="ARBA00022801"/>
    </source>
</evidence>
<dbReference type="EMBL" id="CP046052">
    <property type="protein sequence ID" value="QGM46185.1"/>
    <property type="molecule type" value="Genomic_DNA"/>
</dbReference>
<keyword evidence="6" id="KW-1185">Reference proteome</keyword>
<dbReference type="InterPro" id="IPR052193">
    <property type="entry name" value="Peptidase_C59"/>
</dbReference>
<reference evidence="5 6" key="1">
    <citation type="submission" date="2019-11" db="EMBL/GenBank/DDBJ databases">
        <title>The genome sequence of Methylocystis heyeri.</title>
        <authorList>
            <person name="Oshkin I.Y."/>
            <person name="Miroshnikov K."/>
            <person name="Dedysh S.N."/>
        </authorList>
    </citation>
    <scope>NUCLEOTIDE SEQUENCE [LARGE SCALE GENOMIC DNA]</scope>
    <source>
        <strain evidence="5 6">H2</strain>
    </source>
</reference>
<dbReference type="InterPro" id="IPR029132">
    <property type="entry name" value="CBAH/NAAA_C"/>
</dbReference>
<keyword evidence="2 5" id="KW-0378">Hydrolase</keyword>
<dbReference type="PANTHER" id="PTHR35527:SF2">
    <property type="entry name" value="HYDROLASE"/>
    <property type="match status" value="1"/>
</dbReference>
<dbReference type="GO" id="GO:0016787">
    <property type="term" value="F:hydrolase activity"/>
    <property type="evidence" value="ECO:0007669"/>
    <property type="project" value="UniProtKB-KW"/>
</dbReference>
<proteinExistence type="inferred from homology"/>
<dbReference type="OrthoDB" id="1265391at2"/>
<accession>A0A6B8KGT3</accession>
<evidence type="ECO:0000313" key="5">
    <source>
        <dbReference type="EMBL" id="QGM46185.1"/>
    </source>
</evidence>
<protein>
    <submittedName>
        <fullName evidence="5">Linear amide C-N hydrolase</fullName>
    </submittedName>
</protein>
<evidence type="ECO:0000256" key="1">
    <source>
        <dbReference type="ARBA" id="ARBA00006625"/>
    </source>
</evidence>
<evidence type="ECO:0000313" key="6">
    <source>
        <dbReference type="Proteomes" id="UP000309061"/>
    </source>
</evidence>
<evidence type="ECO:0000259" key="4">
    <source>
        <dbReference type="Pfam" id="PF02275"/>
    </source>
</evidence>
<comment type="similarity">
    <text evidence="1">Belongs to the peptidase C59 family.</text>
</comment>
<sequence>MKGKRITAIGVVAATCLNISASLACSRITWLGPDGQVVTGRSMDWPYPFNARFYIIPRGTQNDGAGGTNSLRWASKYGTAVVAGTTDPSGPVDATFDGMNEKGLGANLLYLDEADFGPAPTDDRPRISVGAWVQYVLSSFASVGEAVAAIGEQSVYIVPAKFGPGKTHSTVVHLALSDSSGDSAVIEFLNGKPVIHHGREFQVMTNSPTYDEQLTLNNYWKGLDGSKFLPGSYRSEDRFVRASYYLSQLPQTKDERKAVAGVMSVIRNVSVPWGKVDPEHPNLSPTYWRTAFDHSRMIYYFESTLSANSVWLDLKKVNFGPTSGIRTVALEGNYNIQGSVNTAFKPAKNINYLTP</sequence>
<evidence type="ECO:0000256" key="3">
    <source>
        <dbReference type="SAM" id="SignalP"/>
    </source>
</evidence>
<dbReference type="Pfam" id="PF02275">
    <property type="entry name" value="CBAH"/>
    <property type="match status" value="1"/>
</dbReference>
<dbReference type="Gene3D" id="3.60.60.10">
    <property type="entry name" value="Penicillin V Acylase, Chain A"/>
    <property type="match status" value="1"/>
</dbReference>
<dbReference type="KEGG" id="mhey:H2LOC_011030"/>
<organism evidence="5 6">
    <name type="scientific">Methylocystis heyeri</name>
    <dbReference type="NCBI Taxonomy" id="391905"/>
    <lineage>
        <taxon>Bacteria</taxon>
        <taxon>Pseudomonadati</taxon>
        <taxon>Pseudomonadota</taxon>
        <taxon>Alphaproteobacteria</taxon>
        <taxon>Hyphomicrobiales</taxon>
        <taxon>Methylocystaceae</taxon>
        <taxon>Methylocystis</taxon>
    </lineage>
</organism>
<feature type="chain" id="PRO_5025623830" evidence="3">
    <location>
        <begin position="25"/>
        <end position="355"/>
    </location>
</feature>